<dbReference type="RefSeq" id="WP_133465293.1">
    <property type="nucleotide sequence ID" value="NZ_SNWI01000005.1"/>
</dbReference>
<name>A0A4R6H1Z4_9BACT</name>
<gene>
    <name evidence="1" type="ORF">DET52_105250</name>
</gene>
<evidence type="ECO:0000313" key="2">
    <source>
        <dbReference type="Proteomes" id="UP000294848"/>
    </source>
</evidence>
<dbReference type="AlphaFoldDB" id="A0A4R6H1Z4"/>
<dbReference type="PROSITE" id="PS51257">
    <property type="entry name" value="PROKAR_LIPOPROTEIN"/>
    <property type="match status" value="1"/>
</dbReference>
<protein>
    <submittedName>
        <fullName evidence="1">Uncharacterized protein</fullName>
    </submittedName>
</protein>
<organism evidence="1 2">
    <name type="scientific">Sunxiuqinia elliptica</name>
    <dbReference type="NCBI Taxonomy" id="655355"/>
    <lineage>
        <taxon>Bacteria</taxon>
        <taxon>Pseudomonadati</taxon>
        <taxon>Bacteroidota</taxon>
        <taxon>Bacteroidia</taxon>
        <taxon>Marinilabiliales</taxon>
        <taxon>Prolixibacteraceae</taxon>
        <taxon>Sunxiuqinia</taxon>
    </lineage>
</organism>
<dbReference type="EMBL" id="SNWI01000005">
    <property type="protein sequence ID" value="TDO01391.1"/>
    <property type="molecule type" value="Genomic_DNA"/>
</dbReference>
<proteinExistence type="predicted"/>
<comment type="caution">
    <text evidence="1">The sequence shown here is derived from an EMBL/GenBank/DDBJ whole genome shotgun (WGS) entry which is preliminary data.</text>
</comment>
<dbReference type="OrthoDB" id="1236931at2"/>
<evidence type="ECO:0000313" key="1">
    <source>
        <dbReference type="EMBL" id="TDO01391.1"/>
    </source>
</evidence>
<reference evidence="1 2" key="1">
    <citation type="submission" date="2019-03" db="EMBL/GenBank/DDBJ databases">
        <title>Freshwater and sediment microbial communities from various areas in North America, analyzing microbe dynamics in response to fracking.</title>
        <authorList>
            <person name="Lamendella R."/>
        </authorList>
    </citation>
    <scope>NUCLEOTIDE SEQUENCE [LARGE SCALE GENOMIC DNA]</scope>
    <source>
        <strain evidence="1 2">114D</strain>
    </source>
</reference>
<dbReference type="Proteomes" id="UP000294848">
    <property type="component" value="Unassembled WGS sequence"/>
</dbReference>
<sequence>MKYFLLFLFLVVLSCNSKQYMKAGTISLMLYVYNDPDDNLFDSYEIPVSDLYFYWDRFIEKVPDMPGFVLISNDTYSVVRDLSNLDDVVSNGSLINKSFGAAFVDTVFPNYTNRIDLTDTVINGLSYKRVRIITEEDYSIFYINETDTILPYSLSKQFDIDYEGILSRIDSYNYHSGKFYSLRMSFKTELPETIYETFKSY</sequence>
<accession>A0A4R6H1Z4</accession>